<feature type="region of interest" description="Disordered" evidence="1">
    <location>
        <begin position="81"/>
        <end position="103"/>
    </location>
</feature>
<organism evidence="2 3">
    <name type="scientific">Ascaris lumbricoides</name>
    <name type="common">Giant roundworm</name>
    <dbReference type="NCBI Taxonomy" id="6252"/>
    <lineage>
        <taxon>Eukaryota</taxon>
        <taxon>Metazoa</taxon>
        <taxon>Ecdysozoa</taxon>
        <taxon>Nematoda</taxon>
        <taxon>Chromadorea</taxon>
        <taxon>Rhabditida</taxon>
        <taxon>Spirurina</taxon>
        <taxon>Ascaridomorpha</taxon>
        <taxon>Ascaridoidea</taxon>
        <taxon>Ascarididae</taxon>
        <taxon>Ascaris</taxon>
    </lineage>
</organism>
<keyword evidence="2" id="KW-1185">Reference proteome</keyword>
<protein>
    <submittedName>
        <fullName evidence="3">Ald_Xan_dh_C2 domain-containing protein</fullName>
    </submittedName>
</protein>
<reference evidence="3" key="1">
    <citation type="submission" date="2017-02" db="UniProtKB">
        <authorList>
            <consortium name="WormBaseParasite"/>
        </authorList>
    </citation>
    <scope>IDENTIFICATION</scope>
</reference>
<name>A0A0M3HUJ5_ASCLU</name>
<accession>A0A0M3HUJ5</accession>
<sequence>MAVVDDAGLTNHLFEICAPVIYDGKMNTAVSMFNGSRRLATSRMKVRLPDRNPAPSTEVALALTSHRARDAAPAFLRQRKVSATPHTRPGRISSCSAFTKQIR</sequence>
<evidence type="ECO:0000256" key="1">
    <source>
        <dbReference type="SAM" id="MobiDB-lite"/>
    </source>
</evidence>
<feature type="compositionally biased region" description="Polar residues" evidence="1">
    <location>
        <begin position="93"/>
        <end position="103"/>
    </location>
</feature>
<dbReference type="AlphaFoldDB" id="A0A0M3HUJ5"/>
<dbReference type="Proteomes" id="UP000036681">
    <property type="component" value="Unplaced"/>
</dbReference>
<evidence type="ECO:0000313" key="3">
    <source>
        <dbReference type="WBParaSite" id="ALUE_0000647101-mRNA-1"/>
    </source>
</evidence>
<proteinExistence type="predicted"/>
<dbReference type="WBParaSite" id="ALUE_0000647101-mRNA-1">
    <property type="protein sequence ID" value="ALUE_0000647101-mRNA-1"/>
    <property type="gene ID" value="ALUE_0000647101"/>
</dbReference>
<evidence type="ECO:0000313" key="2">
    <source>
        <dbReference type="Proteomes" id="UP000036681"/>
    </source>
</evidence>